<evidence type="ECO:0000313" key="2">
    <source>
        <dbReference type="Proteomes" id="UP000244060"/>
    </source>
</evidence>
<dbReference type="AlphaFoldDB" id="A0A2T5JSE8"/>
<dbReference type="RefSeq" id="WP_108222509.1">
    <property type="nucleotide sequence ID" value="NZ_QAOT01000028.1"/>
</dbReference>
<name>A0A2T5JSE8_9RHOB</name>
<comment type="caution">
    <text evidence="1">The sequence shown here is derived from an EMBL/GenBank/DDBJ whole genome shotgun (WGS) entry which is preliminary data.</text>
</comment>
<dbReference type="EMBL" id="QAOT01000028">
    <property type="protein sequence ID" value="PTR11155.1"/>
    <property type="molecule type" value="Genomic_DNA"/>
</dbReference>
<reference evidence="1 2" key="1">
    <citation type="submission" date="2018-04" db="EMBL/GenBank/DDBJ databases">
        <title>Genomic Encyclopedia of Type Strains, Phase III (KMG-III): the genomes of soil and plant-associated and newly described type strains.</title>
        <authorList>
            <person name="Whitman W."/>
        </authorList>
    </citation>
    <scope>NUCLEOTIDE SEQUENCE [LARGE SCALE GENOMIC DNA]</scope>
    <source>
        <strain evidence="1 2">KA25</strain>
    </source>
</reference>
<protein>
    <submittedName>
        <fullName evidence="1">Phage I-like protein</fullName>
    </submittedName>
</protein>
<gene>
    <name evidence="1" type="ORF">C8J28_12816</name>
</gene>
<dbReference type="Pfam" id="PF10123">
    <property type="entry name" value="Mu-like_Pro"/>
    <property type="match status" value="1"/>
</dbReference>
<evidence type="ECO:0000313" key="1">
    <source>
        <dbReference type="EMBL" id="PTR11155.1"/>
    </source>
</evidence>
<dbReference type="Proteomes" id="UP000244060">
    <property type="component" value="Unassembled WGS sequence"/>
</dbReference>
<proteinExistence type="predicted"/>
<dbReference type="PIRSF" id="PIRSF016624">
    <property type="entry name" value="Mu_prophg_I"/>
    <property type="match status" value="1"/>
</dbReference>
<dbReference type="OrthoDB" id="7306769at2"/>
<organism evidence="1 2">
    <name type="scientific">Cereibacter azotoformans</name>
    <dbReference type="NCBI Taxonomy" id="43057"/>
    <lineage>
        <taxon>Bacteria</taxon>
        <taxon>Pseudomonadati</taxon>
        <taxon>Pseudomonadota</taxon>
        <taxon>Alphaproteobacteria</taxon>
        <taxon>Rhodobacterales</taxon>
        <taxon>Paracoccaceae</taxon>
        <taxon>Cereibacter</taxon>
    </lineage>
</organism>
<accession>A0A2T5JSE8</accession>
<dbReference type="InterPro" id="IPR012106">
    <property type="entry name" value="Phage_Mu_Gp1"/>
</dbReference>
<sequence>MTKAASHALPPVLMAAQDADASGAPDWVHLLPAGTIATADARGPYRLADAGGVIAASFAEADRLPIDENHATDLAAPLGHPAPARGWIVEMQAREDGIWGRVEWTDAGRALVADRAYRALSPVVLHDKGKTIHRILRASLVNRPNLRGLAALNQETTMTLMERLAELLGLDAAATEDQVLAAVSKMKETPDTALQSALTEIGTAMGVAADQAAILAAARARAAGTEQITALQSELASVATELRTLKEAGAQARAEAFVDGEIKRGRVGVKPLRDHYVAMHMADPARVEKELGALPVLGGTGTIQTAAPVLKDGEIALNADQLAAARLIGIDPKAYAETLKAEGRTQEIL</sequence>
<keyword evidence="2" id="KW-1185">Reference proteome</keyword>